<sequence>MALLEVSDLKIELNITDESDTEWDVLLGVLALAVENLFDEMTDPILEEAEYTEYHDGGKYCQKIFLKN</sequence>
<reference evidence="1" key="1">
    <citation type="journal article" date="2014" name="Front. Microbiol.">
        <title>High frequency of phylogenetically diverse reductive dehalogenase-homologous genes in deep subseafloor sedimentary metagenomes.</title>
        <authorList>
            <person name="Kawai M."/>
            <person name="Futagami T."/>
            <person name="Toyoda A."/>
            <person name="Takaki Y."/>
            <person name="Nishi S."/>
            <person name="Hori S."/>
            <person name="Arai W."/>
            <person name="Tsubouchi T."/>
            <person name="Morono Y."/>
            <person name="Uchiyama I."/>
            <person name="Ito T."/>
            <person name="Fujiyama A."/>
            <person name="Inagaki F."/>
            <person name="Takami H."/>
        </authorList>
    </citation>
    <scope>NUCLEOTIDE SEQUENCE</scope>
    <source>
        <strain evidence="1">Expedition CK06-06</strain>
    </source>
</reference>
<evidence type="ECO:0000313" key="1">
    <source>
        <dbReference type="EMBL" id="GAG27119.1"/>
    </source>
</evidence>
<proteinExistence type="predicted"/>
<dbReference type="EMBL" id="BARS01032280">
    <property type="protein sequence ID" value="GAG27119.1"/>
    <property type="molecule type" value="Genomic_DNA"/>
</dbReference>
<gene>
    <name evidence="1" type="ORF">S01H1_50123</name>
</gene>
<feature type="non-terminal residue" evidence="1">
    <location>
        <position position="68"/>
    </location>
</feature>
<comment type="caution">
    <text evidence="1">The sequence shown here is derived from an EMBL/GenBank/DDBJ whole genome shotgun (WGS) entry which is preliminary data.</text>
</comment>
<dbReference type="AlphaFoldDB" id="X0W849"/>
<organism evidence="1">
    <name type="scientific">marine sediment metagenome</name>
    <dbReference type="NCBI Taxonomy" id="412755"/>
    <lineage>
        <taxon>unclassified sequences</taxon>
        <taxon>metagenomes</taxon>
        <taxon>ecological metagenomes</taxon>
    </lineage>
</organism>
<protein>
    <submittedName>
        <fullName evidence="1">Uncharacterized protein</fullName>
    </submittedName>
</protein>
<name>X0W849_9ZZZZ</name>
<accession>X0W849</accession>